<keyword evidence="1" id="KW-0472">Membrane</keyword>
<name>A0A8D8S7F8_9HEMI</name>
<organism evidence="2">
    <name type="scientific">Cacopsylla melanoneura</name>
    <dbReference type="NCBI Taxonomy" id="428564"/>
    <lineage>
        <taxon>Eukaryota</taxon>
        <taxon>Metazoa</taxon>
        <taxon>Ecdysozoa</taxon>
        <taxon>Arthropoda</taxon>
        <taxon>Hexapoda</taxon>
        <taxon>Insecta</taxon>
        <taxon>Pterygota</taxon>
        <taxon>Neoptera</taxon>
        <taxon>Paraneoptera</taxon>
        <taxon>Hemiptera</taxon>
        <taxon>Sternorrhyncha</taxon>
        <taxon>Psylloidea</taxon>
        <taxon>Psyllidae</taxon>
        <taxon>Psyllinae</taxon>
        <taxon>Cacopsylla</taxon>
    </lineage>
</organism>
<dbReference type="AlphaFoldDB" id="A0A8D8S7F8"/>
<protein>
    <submittedName>
        <fullName evidence="2">Uncharacterized protein</fullName>
    </submittedName>
</protein>
<keyword evidence="1" id="KW-1133">Transmembrane helix</keyword>
<proteinExistence type="predicted"/>
<feature type="transmembrane region" description="Helical" evidence="1">
    <location>
        <begin position="12"/>
        <end position="33"/>
    </location>
</feature>
<reference evidence="2" key="1">
    <citation type="submission" date="2021-05" db="EMBL/GenBank/DDBJ databases">
        <authorList>
            <person name="Alioto T."/>
            <person name="Alioto T."/>
            <person name="Gomez Garrido J."/>
        </authorList>
    </citation>
    <scope>NUCLEOTIDE SEQUENCE</scope>
</reference>
<dbReference type="EMBL" id="HBUF01204758">
    <property type="protein sequence ID" value="CAG6663211.1"/>
    <property type="molecule type" value="Transcribed_RNA"/>
</dbReference>
<sequence length="132" mass="13887">MCAHHNAVSMRIVMCAIISQCVPVLLGILEILLPNADDLTHRSCVTGLVPHVVSTPGAKSSIMCPPAPVCPVTLGLPYPDVVTSVNQTMIVVPVSPVRTTSAPVLVRQERVLLLPSVKLGTIVPSAPVLRVT</sequence>
<accession>A0A8D8S7F8</accession>
<keyword evidence="1" id="KW-0812">Transmembrane</keyword>
<evidence type="ECO:0000313" key="2">
    <source>
        <dbReference type="EMBL" id="CAG6663211.1"/>
    </source>
</evidence>
<evidence type="ECO:0000256" key="1">
    <source>
        <dbReference type="SAM" id="Phobius"/>
    </source>
</evidence>